<accession>A0A813GXI9</accession>
<dbReference type="AlphaFoldDB" id="A0A813GXI9"/>
<evidence type="ECO:0000313" key="1">
    <source>
        <dbReference type="EMBL" id="CAE8629993.1"/>
    </source>
</evidence>
<comment type="caution">
    <text evidence="1">The sequence shown here is derived from an EMBL/GenBank/DDBJ whole genome shotgun (WGS) entry which is preliminary data.</text>
</comment>
<reference evidence="1" key="1">
    <citation type="submission" date="2021-02" db="EMBL/GenBank/DDBJ databases">
        <authorList>
            <person name="Dougan E. K."/>
            <person name="Rhodes N."/>
            <person name="Thang M."/>
            <person name="Chan C."/>
        </authorList>
    </citation>
    <scope>NUCLEOTIDE SEQUENCE</scope>
</reference>
<keyword evidence="2" id="KW-1185">Reference proteome</keyword>
<dbReference type="EMBL" id="CAJNNV010029761">
    <property type="protein sequence ID" value="CAE8629993.1"/>
    <property type="molecule type" value="Genomic_DNA"/>
</dbReference>
<name>A0A813GXI9_POLGL</name>
<organism evidence="1 2">
    <name type="scientific">Polarella glacialis</name>
    <name type="common">Dinoflagellate</name>
    <dbReference type="NCBI Taxonomy" id="89957"/>
    <lineage>
        <taxon>Eukaryota</taxon>
        <taxon>Sar</taxon>
        <taxon>Alveolata</taxon>
        <taxon>Dinophyceae</taxon>
        <taxon>Suessiales</taxon>
        <taxon>Suessiaceae</taxon>
        <taxon>Polarella</taxon>
    </lineage>
</organism>
<evidence type="ECO:0000313" key="2">
    <source>
        <dbReference type="Proteomes" id="UP000654075"/>
    </source>
</evidence>
<proteinExistence type="predicted"/>
<gene>
    <name evidence="1" type="ORF">PGLA1383_LOCUS46393</name>
</gene>
<protein>
    <submittedName>
        <fullName evidence="1">Uncharacterized protein</fullName>
    </submittedName>
</protein>
<sequence length="194" mass="21945">MTVSLSTTIDSAWNNSTQLGPHFCDAGVRSLCFGPHFEDAATRCLLLNSPSACVAVCPGLFLLTVETPVRRCSVCLVVFPSSDSMRSFVKNYNKGENILLDGRKMYINENKTLEERIKDKSVRKLYKVILDKDPLLKDSERLWRKYYQGVVGIDKLRVGEWQDGKFVINVAGINTKSLGFTGESIQEEWDKERK</sequence>
<dbReference type="Proteomes" id="UP000654075">
    <property type="component" value="Unassembled WGS sequence"/>
</dbReference>